<evidence type="ECO:0000259" key="1">
    <source>
        <dbReference type="Pfam" id="PF07862"/>
    </source>
</evidence>
<name>A0A2T1DI16_9CYAN</name>
<dbReference type="InterPro" id="IPR012903">
    <property type="entry name" value="Nif11"/>
</dbReference>
<dbReference type="EMBL" id="PVWG01000007">
    <property type="protein sequence ID" value="PSB20116.1"/>
    <property type="molecule type" value="Genomic_DNA"/>
</dbReference>
<dbReference type="InterPro" id="IPR022516">
    <property type="entry name" value="CHP03798_Ocin"/>
</dbReference>
<reference evidence="2 3" key="2">
    <citation type="submission" date="2018-03" db="EMBL/GenBank/DDBJ databases">
        <title>The ancient ancestry and fast evolution of plastids.</title>
        <authorList>
            <person name="Moore K.R."/>
            <person name="Magnabosco C."/>
            <person name="Momper L."/>
            <person name="Gold D.A."/>
            <person name="Bosak T."/>
            <person name="Fournier G.P."/>
        </authorList>
    </citation>
    <scope>NUCLEOTIDE SEQUENCE [LARGE SCALE GENOMIC DNA]</scope>
    <source>
        <strain evidence="2 3">ULC007</strain>
    </source>
</reference>
<evidence type="ECO:0000313" key="2">
    <source>
        <dbReference type="EMBL" id="PSB20116.1"/>
    </source>
</evidence>
<protein>
    <submittedName>
        <fullName evidence="2">Nif11-like leader peptide family natural product</fullName>
    </submittedName>
</protein>
<dbReference type="Pfam" id="PF07862">
    <property type="entry name" value="Nif11"/>
    <property type="match status" value="1"/>
</dbReference>
<dbReference type="Proteomes" id="UP000238634">
    <property type="component" value="Unassembled WGS sequence"/>
</dbReference>
<organism evidence="2 3">
    <name type="scientific">Phormidesmis priestleyi ULC007</name>
    <dbReference type="NCBI Taxonomy" id="1920490"/>
    <lineage>
        <taxon>Bacteria</taxon>
        <taxon>Bacillati</taxon>
        <taxon>Cyanobacteriota</taxon>
        <taxon>Cyanophyceae</taxon>
        <taxon>Leptolyngbyales</taxon>
        <taxon>Leptolyngbyaceae</taxon>
        <taxon>Phormidesmis</taxon>
    </lineage>
</organism>
<reference evidence="2 3" key="1">
    <citation type="submission" date="2018-02" db="EMBL/GenBank/DDBJ databases">
        <authorList>
            <person name="Cohen D.B."/>
            <person name="Kent A.D."/>
        </authorList>
    </citation>
    <scope>NUCLEOTIDE SEQUENCE [LARGE SCALE GENOMIC DNA]</scope>
    <source>
        <strain evidence="2 3">ULC007</strain>
    </source>
</reference>
<dbReference type="OrthoDB" id="1121904at2"/>
<dbReference type="AlphaFoldDB" id="A0A2T1DI16"/>
<accession>A0A2T1DI16</accession>
<dbReference type="RefSeq" id="WP_073070836.1">
    <property type="nucleotide sequence ID" value="NZ_MPPI01000009.1"/>
</dbReference>
<gene>
    <name evidence="2" type="ORF">C7B65_08660</name>
</gene>
<keyword evidence="3" id="KW-1185">Reference proteome</keyword>
<sequence length="77" mass="8514">MSQHHAAEFFKAVKKDQALQSRLKATSDPIAFVQIAADQGYHFSEDELESALDQLSEAELAALFNPGVGSRERIVPR</sequence>
<dbReference type="NCBIfam" id="TIGR03798">
    <property type="entry name" value="leader_Nif11"/>
    <property type="match status" value="1"/>
</dbReference>
<comment type="caution">
    <text evidence="2">The sequence shown here is derived from an EMBL/GenBank/DDBJ whole genome shotgun (WGS) entry which is preliminary data.</text>
</comment>
<proteinExistence type="predicted"/>
<evidence type="ECO:0000313" key="3">
    <source>
        <dbReference type="Proteomes" id="UP000238634"/>
    </source>
</evidence>
<feature type="domain" description="Nif11" evidence="1">
    <location>
        <begin position="1"/>
        <end position="48"/>
    </location>
</feature>